<evidence type="ECO:0000313" key="4">
    <source>
        <dbReference type="Proteomes" id="UP000789901"/>
    </source>
</evidence>
<keyword evidence="4" id="KW-1185">Reference proteome</keyword>
<dbReference type="Proteomes" id="UP000789901">
    <property type="component" value="Unassembled WGS sequence"/>
</dbReference>
<feature type="coiled-coil region" evidence="1">
    <location>
        <begin position="116"/>
        <end position="150"/>
    </location>
</feature>
<keyword evidence="2" id="KW-1133">Transmembrane helix</keyword>
<dbReference type="SUPFAM" id="SSF58100">
    <property type="entry name" value="Bacterial hemolysins"/>
    <property type="match status" value="1"/>
</dbReference>
<keyword evidence="2" id="KW-0812">Transmembrane</keyword>
<dbReference type="EMBL" id="CAJVQB010001571">
    <property type="protein sequence ID" value="CAG8541240.1"/>
    <property type="molecule type" value="Genomic_DNA"/>
</dbReference>
<proteinExistence type="predicted"/>
<keyword evidence="2" id="KW-0472">Membrane</keyword>
<feature type="transmembrane region" description="Helical" evidence="2">
    <location>
        <begin position="153"/>
        <end position="178"/>
    </location>
</feature>
<reference evidence="3 4" key="1">
    <citation type="submission" date="2021-06" db="EMBL/GenBank/DDBJ databases">
        <authorList>
            <person name="Kallberg Y."/>
            <person name="Tangrot J."/>
            <person name="Rosling A."/>
        </authorList>
    </citation>
    <scope>NUCLEOTIDE SEQUENCE [LARGE SCALE GENOMIC DNA]</scope>
    <source>
        <strain evidence="3 4">120-4 pot B 10/14</strain>
    </source>
</reference>
<organism evidence="3 4">
    <name type="scientific">Gigaspora margarita</name>
    <dbReference type="NCBI Taxonomy" id="4874"/>
    <lineage>
        <taxon>Eukaryota</taxon>
        <taxon>Fungi</taxon>
        <taxon>Fungi incertae sedis</taxon>
        <taxon>Mucoromycota</taxon>
        <taxon>Glomeromycotina</taxon>
        <taxon>Glomeromycetes</taxon>
        <taxon>Diversisporales</taxon>
        <taxon>Gigasporaceae</taxon>
        <taxon>Gigaspora</taxon>
    </lineage>
</organism>
<evidence type="ECO:0000256" key="1">
    <source>
        <dbReference type="SAM" id="Coils"/>
    </source>
</evidence>
<protein>
    <submittedName>
        <fullName evidence="3">15768_t:CDS:1</fullName>
    </submittedName>
</protein>
<name>A0ABM8W6W7_GIGMA</name>
<evidence type="ECO:0000256" key="2">
    <source>
        <dbReference type="SAM" id="Phobius"/>
    </source>
</evidence>
<comment type="caution">
    <text evidence="3">The sequence shown here is derived from an EMBL/GenBank/DDBJ whole genome shotgun (WGS) entry which is preliminary data.</text>
</comment>
<gene>
    <name evidence="3" type="ORF">GMARGA_LOCUS4092</name>
</gene>
<accession>A0ABM8W6W7</accession>
<keyword evidence="1" id="KW-0175">Coiled coil</keyword>
<evidence type="ECO:0000313" key="3">
    <source>
        <dbReference type="EMBL" id="CAG8541240.1"/>
    </source>
</evidence>
<sequence>MDRKDQGLAKIEDSINEAKTMMTIASLSLRSCYVNNASSIPSFIELHRSVTNDAKIYCNKVMPFSHQVIKSMKQFLENYNTFTFEKFKEYLPDLAEEAKHNIEVCQYTLELHKSLLTDLKTTRDKAVRVIEELRLESQLLEQKKENFKCKHDIAAAFAIGLAIISYVNLIAAPILGFVAHNFKQDEIAAKEESMLAVAAADCIQGPLIESVKTFISAITKVAGFLENLASDLTMLSDDHRDNPKRMHYDRVKAKASTIAIACRLFMTSIPDYKTNLRAIPNEDGQNYVQT</sequence>